<proteinExistence type="predicted"/>
<protein>
    <submittedName>
        <fullName evidence="2">Pimeloyl-ACP methyl ester carboxylesterase</fullName>
    </submittedName>
</protein>
<gene>
    <name evidence="2" type="ORF">CLV67_123106</name>
</gene>
<accession>A0A2T0JYV1</accession>
<dbReference type="Pfam" id="PF00561">
    <property type="entry name" value="Abhydrolase_1"/>
    <property type="match status" value="1"/>
</dbReference>
<dbReference type="OrthoDB" id="3400345at2"/>
<dbReference type="RefSeq" id="WP_106328467.1">
    <property type="nucleotide sequence ID" value="NZ_BOMO01000137.1"/>
</dbReference>
<dbReference type="GO" id="GO:0016020">
    <property type="term" value="C:membrane"/>
    <property type="evidence" value="ECO:0007669"/>
    <property type="project" value="TreeGrafter"/>
</dbReference>
<name>A0A2T0JYV1_9ACTN</name>
<organism evidence="2 3">
    <name type="scientific">Actinoplanes italicus</name>
    <dbReference type="NCBI Taxonomy" id="113567"/>
    <lineage>
        <taxon>Bacteria</taxon>
        <taxon>Bacillati</taxon>
        <taxon>Actinomycetota</taxon>
        <taxon>Actinomycetes</taxon>
        <taxon>Micromonosporales</taxon>
        <taxon>Micromonosporaceae</taxon>
        <taxon>Actinoplanes</taxon>
    </lineage>
</organism>
<reference evidence="2 3" key="1">
    <citation type="submission" date="2018-03" db="EMBL/GenBank/DDBJ databases">
        <title>Genomic Encyclopedia of Archaeal and Bacterial Type Strains, Phase II (KMG-II): from individual species to whole genera.</title>
        <authorList>
            <person name="Goeker M."/>
        </authorList>
    </citation>
    <scope>NUCLEOTIDE SEQUENCE [LARGE SCALE GENOMIC DNA]</scope>
    <source>
        <strain evidence="2 3">DSM 43146</strain>
    </source>
</reference>
<dbReference type="AlphaFoldDB" id="A0A2T0JYV1"/>
<dbReference type="InterPro" id="IPR029058">
    <property type="entry name" value="AB_hydrolase_fold"/>
</dbReference>
<dbReference type="PANTHER" id="PTHR43798">
    <property type="entry name" value="MONOACYLGLYCEROL LIPASE"/>
    <property type="match status" value="1"/>
</dbReference>
<evidence type="ECO:0000313" key="2">
    <source>
        <dbReference type="EMBL" id="PRX14720.1"/>
    </source>
</evidence>
<dbReference type="InterPro" id="IPR000073">
    <property type="entry name" value="AB_hydrolase_1"/>
</dbReference>
<comment type="caution">
    <text evidence="2">The sequence shown here is derived from an EMBL/GenBank/DDBJ whole genome shotgun (WGS) entry which is preliminary data.</text>
</comment>
<dbReference type="GO" id="GO:0003824">
    <property type="term" value="F:catalytic activity"/>
    <property type="evidence" value="ECO:0007669"/>
    <property type="project" value="UniProtKB-ARBA"/>
</dbReference>
<dbReference type="EMBL" id="PVMZ01000023">
    <property type="protein sequence ID" value="PRX14720.1"/>
    <property type="molecule type" value="Genomic_DNA"/>
</dbReference>
<evidence type="ECO:0000259" key="1">
    <source>
        <dbReference type="Pfam" id="PF00561"/>
    </source>
</evidence>
<dbReference type="SUPFAM" id="SSF53474">
    <property type="entry name" value="alpha/beta-Hydrolases"/>
    <property type="match status" value="1"/>
</dbReference>
<dbReference type="Proteomes" id="UP000239415">
    <property type="component" value="Unassembled WGS sequence"/>
</dbReference>
<dbReference type="InterPro" id="IPR050266">
    <property type="entry name" value="AB_hydrolase_sf"/>
</dbReference>
<evidence type="ECO:0000313" key="3">
    <source>
        <dbReference type="Proteomes" id="UP000239415"/>
    </source>
</evidence>
<keyword evidence="3" id="KW-1185">Reference proteome</keyword>
<feature type="domain" description="AB hydrolase-1" evidence="1">
    <location>
        <begin position="21"/>
        <end position="254"/>
    </location>
</feature>
<dbReference type="PANTHER" id="PTHR43798:SF24">
    <property type="entry name" value="CIS-3-ALKYL-4-ALKYLOXETAN-2-ONE DECARBOXYLASE"/>
    <property type="match status" value="1"/>
</dbReference>
<dbReference type="Gene3D" id="3.40.50.1820">
    <property type="entry name" value="alpha/beta hydrolase"/>
    <property type="match status" value="1"/>
</dbReference>
<sequence length="277" mass="29840">MPQVTLSAGTLEYSDTGGDGPALVFLSGLFVGGSLWRHVVADLRRDHRCVVPEMPLGAHRIAMNPAADLSARGLAALVEEFLQALDLQAVTLIGCDWGGAQLVAAHGHAGRVARLVLLPQEAFENYPPGLPGRMAAAAARVPAGVTLALQTLRVRSLRRAPINFGLMSKRPVPDEVMDTWLAPALGSAAIRRDVVRFLRATRRGEYVEAARALSTFDRPALVMWAPECRMMRPGFGARLTEALPQGRLVHVPDSFTLVPEDQPVLCATEIRAFLATS</sequence>